<dbReference type="EMBL" id="CAFAAQ010000037">
    <property type="protein sequence ID" value="CAB4801654.1"/>
    <property type="molecule type" value="Genomic_DNA"/>
</dbReference>
<protein>
    <submittedName>
        <fullName evidence="1">Unannotated protein</fullName>
    </submittedName>
</protein>
<evidence type="ECO:0000313" key="1">
    <source>
        <dbReference type="EMBL" id="CAB4801654.1"/>
    </source>
</evidence>
<proteinExistence type="predicted"/>
<dbReference type="AlphaFoldDB" id="A0A6J6Y1E3"/>
<reference evidence="1" key="1">
    <citation type="submission" date="2020-05" db="EMBL/GenBank/DDBJ databases">
        <authorList>
            <person name="Chiriac C."/>
            <person name="Salcher M."/>
            <person name="Ghai R."/>
            <person name="Kavagutti S V."/>
        </authorList>
    </citation>
    <scope>NUCLEOTIDE SEQUENCE</scope>
</reference>
<sequence>MELRSQAEIIETFHLLFLRVLGKGQADWFTLKGGANIRYFFASPRYSNDIDLDFSGRKSWQVAQTVNSLLTGAALTTLLQSSKIKLADLSATKQTDTTLRWKIGLSASGHLDLIRTKIEFSGRGGESEEVEFAVVPNEIVQPYAIQAPSVHHYRETAAIEQKIAALALRSETKARDIFDLDLLLRQRRAVQTDVTGLDGTYAAEAAERVLSIPFANFTTEVAPFLNAELAELYEESDWDVMCMAVADYLEEVAALETQDIGEA</sequence>
<name>A0A6J6Y1E3_9ZZZZ</name>
<accession>A0A6J6Y1E3</accession>
<dbReference type="InterPro" id="IPR014942">
    <property type="entry name" value="AbiEii"/>
</dbReference>
<organism evidence="1">
    <name type="scientific">freshwater metagenome</name>
    <dbReference type="NCBI Taxonomy" id="449393"/>
    <lineage>
        <taxon>unclassified sequences</taxon>
        <taxon>metagenomes</taxon>
        <taxon>ecological metagenomes</taxon>
    </lineage>
</organism>
<dbReference type="Gene3D" id="3.10.450.620">
    <property type="entry name" value="JHP933, nucleotidyltransferase-like core domain"/>
    <property type="match status" value="1"/>
</dbReference>
<dbReference type="Pfam" id="PF08843">
    <property type="entry name" value="AbiEii"/>
    <property type="match status" value="1"/>
</dbReference>
<gene>
    <name evidence="1" type="ORF">UFOPK3046_00602</name>
</gene>